<dbReference type="EMBL" id="LGSI01000049">
    <property type="protein sequence ID" value="OCR24135.1"/>
    <property type="molecule type" value="Genomic_DNA"/>
</dbReference>
<evidence type="ECO:0000313" key="4">
    <source>
        <dbReference type="Proteomes" id="UP000093104"/>
    </source>
</evidence>
<sequence>MLHIMDAELFEGNYVLYQGDLSTNYVCCWEKLMHPEPVLRFRAFVAWAMKISENADHPGPHARL</sequence>
<dbReference type="Proteomes" id="UP000093104">
    <property type="component" value="Unassembled WGS sequence"/>
</dbReference>
<name>A0A085VLV5_PSESX</name>
<comment type="caution">
    <text evidence="1">The sequence shown here is derived from an EMBL/GenBank/DDBJ whole genome shotgun (WGS) entry which is preliminary data.</text>
</comment>
<dbReference type="EMBL" id="JPQT01000010">
    <property type="protein sequence ID" value="KFE56418.1"/>
    <property type="molecule type" value="Genomic_DNA"/>
</dbReference>
<reference evidence="2 4" key="2">
    <citation type="submission" date="2015-07" db="EMBL/GenBank/DDBJ databases">
        <title>Draft genome sequence of a diazotrophic, plant growth-promoting rhizobacterium of the Pseudomonas syringae complex.</title>
        <authorList>
            <person name="Patten C.L."/>
            <person name="Jeong H."/>
        </authorList>
    </citation>
    <scope>NUCLEOTIDE SEQUENCE [LARGE SCALE GENOMIC DNA]</scope>
    <source>
        <strain evidence="2 4">GR12-2</strain>
    </source>
</reference>
<dbReference type="AlphaFoldDB" id="A0A085VLV5"/>
<evidence type="ECO:0000313" key="3">
    <source>
        <dbReference type="Proteomes" id="UP000028643"/>
    </source>
</evidence>
<dbReference type="Proteomes" id="UP000028643">
    <property type="component" value="Unassembled WGS sequence"/>
</dbReference>
<reference evidence="1 3" key="1">
    <citation type="submission" date="2014-07" db="EMBL/GenBank/DDBJ databases">
        <title>Draft Genome Sequences of Environmental Pseudomonas syringae strains.</title>
        <authorList>
            <person name="Baltrus D.A."/>
            <person name="Berge O."/>
            <person name="Morris C."/>
        </authorList>
    </citation>
    <scope>NUCLEOTIDE SEQUENCE [LARGE SCALE GENOMIC DNA]</scope>
    <source>
        <strain evidence="1 3">CEB003</strain>
    </source>
</reference>
<proteinExistence type="predicted"/>
<evidence type="ECO:0000313" key="2">
    <source>
        <dbReference type="EMBL" id="OCR24135.1"/>
    </source>
</evidence>
<gene>
    <name evidence="2" type="ORF">AFK24_15330</name>
    <name evidence="1" type="ORF">IV02_00855</name>
</gene>
<accession>A0A085VLV5</accession>
<organism evidence="1 3">
    <name type="scientific">Pseudomonas syringae</name>
    <dbReference type="NCBI Taxonomy" id="317"/>
    <lineage>
        <taxon>Bacteria</taxon>
        <taxon>Pseudomonadati</taxon>
        <taxon>Pseudomonadota</taxon>
        <taxon>Gammaproteobacteria</taxon>
        <taxon>Pseudomonadales</taxon>
        <taxon>Pseudomonadaceae</taxon>
        <taxon>Pseudomonas</taxon>
    </lineage>
</organism>
<evidence type="ECO:0000313" key="1">
    <source>
        <dbReference type="EMBL" id="KFE56418.1"/>
    </source>
</evidence>
<protein>
    <submittedName>
        <fullName evidence="1">Uncharacterized protein</fullName>
    </submittedName>
</protein>